<sequence length="167" mass="17853">TSLSAARALLRSHGWSIHSGGTDSCQKPGTGAGECGAGIRKGAQLNFTMQYANGFITFNAMMAAIRSSWSEAGINVTLTQANVVDVLTVSSSCHPPAAKGCQWQMENWGNEGYAWTYSPDFYPTGGEIFQTGALSNFGGYSNPVNDANITATHLQQGTAAFYRYENY</sequence>
<dbReference type="AlphaFoldDB" id="T0ZCZ5"/>
<proteinExistence type="predicted"/>
<accession>T0ZCZ5</accession>
<protein>
    <submittedName>
        <fullName evidence="1">Extracellular solute-binding protein family 5</fullName>
    </submittedName>
</protein>
<feature type="non-terminal residue" evidence="1">
    <location>
        <position position="167"/>
    </location>
</feature>
<feature type="non-terminal residue" evidence="1">
    <location>
        <position position="1"/>
    </location>
</feature>
<reference evidence="1" key="2">
    <citation type="journal article" date="2014" name="ISME J.">
        <title>Microbial stratification in low pH oxic and suboxic macroscopic growths along an acid mine drainage.</title>
        <authorList>
            <person name="Mendez-Garcia C."/>
            <person name="Mesa V."/>
            <person name="Sprenger R.R."/>
            <person name="Richter M."/>
            <person name="Diez M.S."/>
            <person name="Solano J."/>
            <person name="Bargiela R."/>
            <person name="Golyshina O.V."/>
            <person name="Manteca A."/>
            <person name="Ramos J.L."/>
            <person name="Gallego J.R."/>
            <person name="Llorente I."/>
            <person name="Martins Dos Santos V.A."/>
            <person name="Jensen O.N."/>
            <person name="Pelaez A.I."/>
            <person name="Sanchez J."/>
            <person name="Ferrer M."/>
        </authorList>
    </citation>
    <scope>NUCLEOTIDE SEQUENCE</scope>
</reference>
<dbReference type="EMBL" id="AUZY01008393">
    <property type="protein sequence ID" value="EQD46011.1"/>
    <property type="molecule type" value="Genomic_DNA"/>
</dbReference>
<gene>
    <name evidence="1" type="ORF">B1B_12778</name>
</gene>
<dbReference type="Gene3D" id="3.10.105.10">
    <property type="entry name" value="Dipeptide-binding Protein, Domain 3"/>
    <property type="match status" value="1"/>
</dbReference>
<dbReference type="SUPFAM" id="SSF53850">
    <property type="entry name" value="Periplasmic binding protein-like II"/>
    <property type="match status" value="1"/>
</dbReference>
<reference evidence="1" key="1">
    <citation type="submission" date="2013-08" db="EMBL/GenBank/DDBJ databases">
        <authorList>
            <person name="Mendez C."/>
            <person name="Richter M."/>
            <person name="Ferrer M."/>
            <person name="Sanchez J."/>
        </authorList>
    </citation>
    <scope>NUCLEOTIDE SEQUENCE</scope>
</reference>
<comment type="caution">
    <text evidence="1">The sequence shown here is derived from an EMBL/GenBank/DDBJ whole genome shotgun (WGS) entry which is preliminary data.</text>
</comment>
<organism evidence="1">
    <name type="scientific">mine drainage metagenome</name>
    <dbReference type="NCBI Taxonomy" id="410659"/>
    <lineage>
        <taxon>unclassified sequences</taxon>
        <taxon>metagenomes</taxon>
        <taxon>ecological metagenomes</taxon>
    </lineage>
</organism>
<name>T0ZCZ5_9ZZZZ</name>
<evidence type="ECO:0000313" key="1">
    <source>
        <dbReference type="EMBL" id="EQD46011.1"/>
    </source>
</evidence>